<keyword evidence="1 2" id="KW-1015">Disulfide bond</keyword>
<feature type="disulfide bond" evidence="2">
    <location>
        <begin position="697"/>
        <end position="707"/>
    </location>
</feature>
<evidence type="ECO:0000259" key="5">
    <source>
        <dbReference type="PROSITE" id="PS50026"/>
    </source>
</evidence>
<dbReference type="Proteomes" id="UP001153269">
    <property type="component" value="Unassembled WGS sequence"/>
</dbReference>
<dbReference type="PANTHER" id="PTHR15036">
    <property type="entry name" value="PIKACHURIN-LIKE PROTEIN"/>
    <property type="match status" value="1"/>
</dbReference>
<dbReference type="InterPro" id="IPR013320">
    <property type="entry name" value="ConA-like_dom_sf"/>
</dbReference>
<feature type="disulfide bond" evidence="2">
    <location>
        <begin position="345"/>
        <end position="354"/>
    </location>
</feature>
<dbReference type="GO" id="GO:0005509">
    <property type="term" value="F:calcium ion binding"/>
    <property type="evidence" value="ECO:0007669"/>
    <property type="project" value="InterPro"/>
</dbReference>
<dbReference type="SUPFAM" id="SSF57196">
    <property type="entry name" value="EGF/Laminin"/>
    <property type="match status" value="1"/>
</dbReference>
<comment type="caution">
    <text evidence="2">Lacks conserved residue(s) required for the propagation of feature annotation.</text>
</comment>
<dbReference type="PANTHER" id="PTHR15036:SF85">
    <property type="entry name" value="SP2353, ISOFORM A"/>
    <property type="match status" value="1"/>
</dbReference>
<keyword evidence="2" id="KW-0245">EGF-like domain</keyword>
<feature type="disulfide bond" evidence="2">
    <location>
        <begin position="719"/>
        <end position="728"/>
    </location>
</feature>
<feature type="domain" description="EGF-like" evidence="5">
    <location>
        <begin position="315"/>
        <end position="355"/>
    </location>
</feature>
<feature type="domain" description="EGF-like" evidence="5">
    <location>
        <begin position="693"/>
        <end position="729"/>
    </location>
</feature>
<feature type="domain" description="Laminin G" evidence="4">
    <location>
        <begin position="471"/>
        <end position="650"/>
    </location>
</feature>
<dbReference type="PROSITE" id="PS50026">
    <property type="entry name" value="EGF_3"/>
    <property type="match status" value="2"/>
</dbReference>
<dbReference type="SUPFAM" id="SSF49899">
    <property type="entry name" value="Concanavalin A-like lectins/glucanases"/>
    <property type="match status" value="3"/>
</dbReference>
<proteinExistence type="predicted"/>
<dbReference type="AlphaFoldDB" id="A0A9N7YMR6"/>
<comment type="caution">
    <text evidence="6">The sequence shown here is derived from an EMBL/GenBank/DDBJ whole genome shotgun (WGS) entry which is preliminary data.</text>
</comment>
<dbReference type="PROSITE" id="PS00022">
    <property type="entry name" value="EGF_1"/>
    <property type="match status" value="3"/>
</dbReference>
<organism evidence="6 7">
    <name type="scientific">Pleuronectes platessa</name>
    <name type="common">European plaice</name>
    <dbReference type="NCBI Taxonomy" id="8262"/>
    <lineage>
        <taxon>Eukaryota</taxon>
        <taxon>Metazoa</taxon>
        <taxon>Chordata</taxon>
        <taxon>Craniata</taxon>
        <taxon>Vertebrata</taxon>
        <taxon>Euteleostomi</taxon>
        <taxon>Actinopterygii</taxon>
        <taxon>Neopterygii</taxon>
        <taxon>Teleostei</taxon>
        <taxon>Neoteleostei</taxon>
        <taxon>Acanthomorphata</taxon>
        <taxon>Carangaria</taxon>
        <taxon>Pleuronectiformes</taxon>
        <taxon>Pleuronectoidei</taxon>
        <taxon>Pleuronectidae</taxon>
        <taxon>Pleuronectes</taxon>
    </lineage>
</organism>
<dbReference type="Gene3D" id="2.10.25.10">
    <property type="entry name" value="Laminin"/>
    <property type="match status" value="2"/>
</dbReference>
<keyword evidence="3" id="KW-0812">Transmembrane</keyword>
<evidence type="ECO:0000256" key="2">
    <source>
        <dbReference type="PROSITE-ProRule" id="PRU00076"/>
    </source>
</evidence>
<dbReference type="SMART" id="SM00179">
    <property type="entry name" value="EGF_CA"/>
    <property type="match status" value="3"/>
</dbReference>
<dbReference type="GO" id="GO:0016020">
    <property type="term" value="C:membrane"/>
    <property type="evidence" value="ECO:0007669"/>
    <property type="project" value="UniProtKB-SubCell"/>
</dbReference>
<evidence type="ECO:0000259" key="4">
    <source>
        <dbReference type="PROSITE" id="PS50025"/>
    </source>
</evidence>
<gene>
    <name evidence="6" type="ORF">PLEPLA_LOCUS25426</name>
</gene>
<name>A0A9N7YMR6_PLEPL</name>
<dbReference type="SMART" id="SM00282">
    <property type="entry name" value="LamG"/>
    <property type="match status" value="2"/>
</dbReference>
<evidence type="ECO:0000256" key="3">
    <source>
        <dbReference type="SAM" id="Phobius"/>
    </source>
</evidence>
<evidence type="ECO:0000313" key="6">
    <source>
        <dbReference type="EMBL" id="CAB1437444.1"/>
    </source>
</evidence>
<dbReference type="InterPro" id="IPR001881">
    <property type="entry name" value="EGF-like_Ca-bd_dom"/>
</dbReference>
<dbReference type="CDD" id="cd00054">
    <property type="entry name" value="EGF_CA"/>
    <property type="match status" value="2"/>
</dbReference>
<keyword evidence="3" id="KW-1133">Transmembrane helix</keyword>
<feature type="domain" description="Laminin G" evidence="4">
    <location>
        <begin position="21"/>
        <end position="312"/>
    </location>
</feature>
<protein>
    <submittedName>
        <fullName evidence="6">Uncharacterized protein</fullName>
    </submittedName>
</protein>
<keyword evidence="7" id="KW-1185">Reference proteome</keyword>
<dbReference type="FunFam" id="2.10.25.10:FF:000765">
    <property type="entry name" value="neural-cadherin-like isoform X2"/>
    <property type="match status" value="1"/>
</dbReference>
<keyword evidence="3" id="KW-0472">Membrane</keyword>
<evidence type="ECO:0000313" key="7">
    <source>
        <dbReference type="Proteomes" id="UP001153269"/>
    </source>
</evidence>
<dbReference type="EMBL" id="CADEAL010002024">
    <property type="protein sequence ID" value="CAB1437444.1"/>
    <property type="molecule type" value="Genomic_DNA"/>
</dbReference>
<reference evidence="6" key="1">
    <citation type="submission" date="2020-03" db="EMBL/GenBank/DDBJ databases">
        <authorList>
            <person name="Weist P."/>
        </authorList>
    </citation>
    <scope>NUCLEOTIDE SEQUENCE</scope>
</reference>
<dbReference type="InterPro" id="IPR000742">
    <property type="entry name" value="EGF"/>
</dbReference>
<sequence>MVAGEDRCHCPPQLEGPDCQQTRLSFLGDGHAWFPPIRPCFDSHLSLEFMTEEDDGLLLYAGPVATLLPGDTEDYMAIELISGTPSLKMNHGSGTLVLQLTNNVGVADRRWHRLDVRSNSKEVRFTLDRCSTAIVMETEGVDSWAMTEDRSSCEIRGVTPNRDNRAFQLFLGYPEVFPGQIGQPVPPASSRSPPSWACPVNLHLKAELYLLRVSGGAAASAIGHWATMVLDARGIPHLNSTQKEPGFDLATLLLYLNGSQVLQLGGVSRNISYEYPQLQHKHFTGCIRNLLVDTKLYDLGSPAESSNTVPGCSLIDDQCSNMEPPPSCGKRGRCHGEWGPFSCLCEPGFTGPLCDQVAPEFSFDGRSHIQFQLSWSLPARQTRVQLGVRTRAAAGVILSLLSQEQNEYLRLEHNSVSAKEKVFAAIRGQSALKRGRGGEVLTRRLFLQEESVLHFDKPSSGPTSAACSAPEWILAFNSGSRGLLKKMLKEGIRRPSSFTSHRQEEEEAVAFTDLCFAPHTPVAGVQVIHGLLAVFYNLGDGDYNITLPFHRLNDGEWHDVALDRYGREFTLQLDGGGGRREVTVSPGRGQEIIIDPSAVMIGNSFPSGHNRSFLGCLRDVRFNGRSVSLDREQPSEGLQVVTSQGLSVGCSSDACRRHHCSAPLVCVDLWRHHECRCPPGHLTKESSLGKACVYTLCASRPCRHGTCVAHSPARYSCHCSEGYRGRHCEVTLAMFHNEDGNSLSLSSMFAISICVMAFLGSYVDYVLFYLW</sequence>
<dbReference type="PROSITE" id="PS50025">
    <property type="entry name" value="LAM_G_DOMAIN"/>
    <property type="match status" value="2"/>
</dbReference>
<dbReference type="SMART" id="SM00181">
    <property type="entry name" value="EGF"/>
    <property type="match status" value="3"/>
</dbReference>
<dbReference type="InterPro" id="IPR050372">
    <property type="entry name" value="Neurexin-related_CASP"/>
</dbReference>
<evidence type="ECO:0000256" key="1">
    <source>
        <dbReference type="ARBA" id="ARBA00023157"/>
    </source>
</evidence>
<dbReference type="GO" id="GO:0005604">
    <property type="term" value="C:basement membrane"/>
    <property type="evidence" value="ECO:0007669"/>
    <property type="project" value="UniProtKB-ARBA"/>
</dbReference>
<dbReference type="CDD" id="cd00110">
    <property type="entry name" value="LamG"/>
    <property type="match status" value="2"/>
</dbReference>
<dbReference type="Pfam" id="PF02210">
    <property type="entry name" value="Laminin_G_2"/>
    <property type="match status" value="2"/>
</dbReference>
<dbReference type="PROSITE" id="PS01186">
    <property type="entry name" value="EGF_2"/>
    <property type="match status" value="2"/>
</dbReference>
<dbReference type="Gene3D" id="2.60.120.200">
    <property type="match status" value="3"/>
</dbReference>
<dbReference type="InterPro" id="IPR001791">
    <property type="entry name" value="Laminin_G"/>
</dbReference>
<accession>A0A9N7YMR6</accession>
<feature type="transmembrane region" description="Helical" evidence="3">
    <location>
        <begin position="748"/>
        <end position="770"/>
    </location>
</feature>